<protein>
    <submittedName>
        <fullName evidence="1">Uncharacterized protein</fullName>
    </submittedName>
</protein>
<proteinExistence type="predicted"/>
<organism evidence="1 2">
    <name type="scientific">Exophiala dermatitidis</name>
    <name type="common">Black yeast-like fungus</name>
    <name type="synonym">Wangiella dermatitidis</name>
    <dbReference type="NCBI Taxonomy" id="5970"/>
    <lineage>
        <taxon>Eukaryota</taxon>
        <taxon>Fungi</taxon>
        <taxon>Dikarya</taxon>
        <taxon>Ascomycota</taxon>
        <taxon>Pezizomycotina</taxon>
        <taxon>Eurotiomycetes</taxon>
        <taxon>Chaetothyriomycetidae</taxon>
        <taxon>Chaetothyriales</taxon>
        <taxon>Herpotrichiellaceae</taxon>
        <taxon>Exophiala</taxon>
    </lineage>
</organism>
<dbReference type="AlphaFoldDB" id="A0AAN6F2J8"/>
<name>A0AAN6F2J8_EXODE</name>
<accession>A0AAN6F2J8</accession>
<evidence type="ECO:0000313" key="2">
    <source>
        <dbReference type="Proteomes" id="UP001161757"/>
    </source>
</evidence>
<dbReference type="Proteomes" id="UP001161757">
    <property type="component" value="Unassembled WGS sequence"/>
</dbReference>
<gene>
    <name evidence="1" type="ORF">HRR80_001025</name>
</gene>
<evidence type="ECO:0000313" key="1">
    <source>
        <dbReference type="EMBL" id="KAJ8994302.1"/>
    </source>
</evidence>
<dbReference type="EMBL" id="JAJGCB010000002">
    <property type="protein sequence ID" value="KAJ8994302.1"/>
    <property type="molecule type" value="Genomic_DNA"/>
</dbReference>
<sequence length="104" mass="12521">MQMQMQMQMQMHFSCTRTINCQNYYQWWATSRKKVASPLCFLLVSFFPLFKTVRDQDFAMRANVICDPTFRNDTDQRKIQIEFTGTVHWLFGFGFRFGAIRLRL</sequence>
<reference evidence="1" key="1">
    <citation type="submission" date="2023-01" db="EMBL/GenBank/DDBJ databases">
        <title>Exophiala dermititidis isolated from Cystic Fibrosis Patient.</title>
        <authorList>
            <person name="Kurbessoian T."/>
            <person name="Crocker A."/>
            <person name="Murante D."/>
            <person name="Hogan D.A."/>
            <person name="Stajich J.E."/>
        </authorList>
    </citation>
    <scope>NUCLEOTIDE SEQUENCE</scope>
    <source>
        <strain evidence="1">Ex8</strain>
    </source>
</reference>
<comment type="caution">
    <text evidence="1">The sequence shown here is derived from an EMBL/GenBank/DDBJ whole genome shotgun (WGS) entry which is preliminary data.</text>
</comment>